<dbReference type="Pfam" id="PF03749">
    <property type="entry name" value="SfsA"/>
    <property type="match status" value="1"/>
</dbReference>
<feature type="domain" description="Sugar fermentation stimulation protein C-terminal" evidence="2">
    <location>
        <begin position="84"/>
        <end position="225"/>
    </location>
</feature>
<evidence type="ECO:0000259" key="2">
    <source>
        <dbReference type="Pfam" id="PF03749"/>
    </source>
</evidence>
<dbReference type="EMBL" id="VHSG01000028">
    <property type="protein sequence ID" value="TQV68291.1"/>
    <property type="molecule type" value="Genomic_DNA"/>
</dbReference>
<name>A0A545STL2_9GAMM</name>
<dbReference type="Gene3D" id="2.40.50.580">
    <property type="match status" value="1"/>
</dbReference>
<organism evidence="4 5">
    <name type="scientific">Exilibacterium tricleocarpae</name>
    <dbReference type="NCBI Taxonomy" id="2591008"/>
    <lineage>
        <taxon>Bacteria</taxon>
        <taxon>Pseudomonadati</taxon>
        <taxon>Pseudomonadota</taxon>
        <taxon>Gammaproteobacteria</taxon>
        <taxon>Cellvibrionales</taxon>
        <taxon>Cellvibrionaceae</taxon>
        <taxon>Exilibacterium</taxon>
    </lineage>
</organism>
<dbReference type="CDD" id="cd22359">
    <property type="entry name" value="SfsA-like_bacterial"/>
    <property type="match status" value="1"/>
</dbReference>
<evidence type="ECO:0000256" key="1">
    <source>
        <dbReference type="HAMAP-Rule" id="MF_00095"/>
    </source>
</evidence>
<dbReference type="PANTHER" id="PTHR30545">
    <property type="entry name" value="SUGAR FERMENTATION STIMULATION PROTEIN A"/>
    <property type="match status" value="1"/>
</dbReference>
<reference evidence="4 5" key="1">
    <citation type="submission" date="2019-06" db="EMBL/GenBank/DDBJ databases">
        <title>Whole genome sequence for Cellvibrionaceae sp. R142.</title>
        <authorList>
            <person name="Wang G."/>
        </authorList>
    </citation>
    <scope>NUCLEOTIDE SEQUENCE [LARGE SCALE GENOMIC DNA]</scope>
    <source>
        <strain evidence="4 5">R142</strain>
    </source>
</reference>
<dbReference type="FunFam" id="3.40.1350.60:FF:000001">
    <property type="entry name" value="Sugar fermentation stimulation protein A"/>
    <property type="match status" value="1"/>
</dbReference>
<dbReference type="InterPro" id="IPR041465">
    <property type="entry name" value="SfsA_N"/>
</dbReference>
<dbReference type="InterPro" id="IPR040452">
    <property type="entry name" value="SfsA_C"/>
</dbReference>
<evidence type="ECO:0000313" key="5">
    <source>
        <dbReference type="Proteomes" id="UP000319732"/>
    </source>
</evidence>
<dbReference type="RefSeq" id="WP_142929424.1">
    <property type="nucleotide sequence ID" value="NZ_ML660106.1"/>
</dbReference>
<dbReference type="Proteomes" id="UP000319732">
    <property type="component" value="Unassembled WGS sequence"/>
</dbReference>
<comment type="caution">
    <text evidence="4">The sequence shown here is derived from an EMBL/GenBank/DDBJ whole genome shotgun (WGS) entry which is preliminary data.</text>
</comment>
<dbReference type="OrthoDB" id="9802365at2"/>
<sequence>MKFAPPLQQAVLLKRYKRFLADVTLDSGEQTTIHCPNTGSMKNCILEGSPCWFSTSANPKRKYPYTWEIATTPAGALAGINTGRSNALVVEAVETGVITELQGYETLRTEVAYGAERSRIDILLQGRAGETGARCYVEVKNVTLEDTGGRGLFPDAVSARGTKHLRELMGVVAGGDRAVLLYCVQHTDIRWVEPADTIDPHYGETLREAVALGVEVVAYRASLSPLEIVLQRRLEVKI</sequence>
<evidence type="ECO:0000259" key="3">
    <source>
        <dbReference type="Pfam" id="PF17746"/>
    </source>
</evidence>
<dbReference type="GO" id="GO:0003677">
    <property type="term" value="F:DNA binding"/>
    <property type="evidence" value="ECO:0007669"/>
    <property type="project" value="InterPro"/>
</dbReference>
<dbReference type="HAMAP" id="MF_00095">
    <property type="entry name" value="SfsA"/>
    <property type="match status" value="1"/>
</dbReference>
<protein>
    <recommendedName>
        <fullName evidence="1">Sugar fermentation stimulation protein homolog</fullName>
    </recommendedName>
</protein>
<dbReference type="NCBIfam" id="TIGR00230">
    <property type="entry name" value="sfsA"/>
    <property type="match status" value="1"/>
</dbReference>
<comment type="similarity">
    <text evidence="1">Belongs to the SfsA family.</text>
</comment>
<evidence type="ECO:0000313" key="4">
    <source>
        <dbReference type="EMBL" id="TQV68291.1"/>
    </source>
</evidence>
<dbReference type="PANTHER" id="PTHR30545:SF2">
    <property type="entry name" value="SUGAR FERMENTATION STIMULATION PROTEIN A"/>
    <property type="match status" value="1"/>
</dbReference>
<dbReference type="FunFam" id="2.40.50.580:FF:000001">
    <property type="entry name" value="Sugar fermentation stimulation protein A"/>
    <property type="match status" value="1"/>
</dbReference>
<dbReference type="Pfam" id="PF17746">
    <property type="entry name" value="SfsA_N"/>
    <property type="match status" value="1"/>
</dbReference>
<dbReference type="Gene3D" id="3.40.1350.60">
    <property type="match status" value="1"/>
</dbReference>
<proteinExistence type="inferred from homology"/>
<keyword evidence="5" id="KW-1185">Reference proteome</keyword>
<dbReference type="AlphaFoldDB" id="A0A545STL2"/>
<dbReference type="InterPro" id="IPR005224">
    <property type="entry name" value="SfsA"/>
</dbReference>
<accession>A0A545STL2</accession>
<feature type="domain" description="SfsA N-terminal OB" evidence="3">
    <location>
        <begin position="13"/>
        <end position="79"/>
    </location>
</feature>
<gene>
    <name evidence="1 4" type="primary">sfsA</name>
    <name evidence="4" type="ORF">FKG94_23675</name>
</gene>